<dbReference type="Proteomes" id="UP000259683">
    <property type="component" value="Segment"/>
</dbReference>
<gene>
    <name evidence="1" type="ORF">CcrSC_gp465</name>
</gene>
<evidence type="ECO:0000313" key="1">
    <source>
        <dbReference type="EMBL" id="AXQ70047.1"/>
    </source>
</evidence>
<keyword evidence="2" id="KW-1185">Reference proteome</keyword>
<organism evidence="1 2">
    <name type="scientific">Caulobacter phage CcrSC</name>
    <dbReference type="NCBI Taxonomy" id="2283272"/>
    <lineage>
        <taxon>Viruses</taxon>
        <taxon>Duplodnaviria</taxon>
        <taxon>Heunggongvirae</taxon>
        <taxon>Uroviricota</taxon>
        <taxon>Caudoviricetes</taxon>
        <taxon>Jeanschmidtviridae</taxon>
        <taxon>Bertelyvirus</taxon>
        <taxon>Bertelyvirus SC</taxon>
    </lineage>
</organism>
<protein>
    <submittedName>
        <fullName evidence="1">Uncharacterized protein</fullName>
    </submittedName>
</protein>
<reference evidence="1" key="1">
    <citation type="submission" date="2018-07" db="EMBL/GenBank/DDBJ databases">
        <authorList>
            <person name="Wilson K.M."/>
            <person name="Ely B."/>
        </authorList>
    </citation>
    <scope>NUCLEOTIDE SEQUENCE</scope>
</reference>
<sequence>MAKIACPDEGLRGIAHDGQLFWWNPWLATHGDAMRWLDKRGFEGRDACIEMHFDEDGRLYLTAWDQTTYDEALAHPSLNGKTCKPYRARRGLPR</sequence>
<reference evidence="1" key="2">
    <citation type="submission" date="2021-07" db="EMBL/GenBank/DDBJ databases">
        <title>Giant CbK-like Caulobacter bacteriophages have genetically divergent genomes.</title>
        <authorList>
            <person name="Wilson K."/>
            <person name="Ely B."/>
        </authorList>
    </citation>
    <scope>NUCLEOTIDE SEQUENCE</scope>
</reference>
<evidence type="ECO:0000313" key="2">
    <source>
        <dbReference type="Proteomes" id="UP000259683"/>
    </source>
</evidence>
<accession>A0A385EGK4</accession>
<proteinExistence type="predicted"/>
<name>A0A385EGK4_9CAUD</name>
<dbReference type="EMBL" id="MH588547">
    <property type="protein sequence ID" value="AXQ70047.1"/>
    <property type="molecule type" value="Genomic_DNA"/>
</dbReference>